<evidence type="ECO:0000313" key="10">
    <source>
        <dbReference type="Proteomes" id="UP000448867"/>
    </source>
</evidence>
<dbReference type="PANTHER" id="PTHR33778:SF4">
    <property type="entry name" value="PROTEIN SAPB"/>
    <property type="match status" value="1"/>
</dbReference>
<protein>
    <submittedName>
        <fullName evidence="9">MgtC/SapB family protein</fullName>
    </submittedName>
</protein>
<evidence type="ECO:0000256" key="2">
    <source>
        <dbReference type="ARBA" id="ARBA00009298"/>
    </source>
</evidence>
<feature type="transmembrane region" description="Helical" evidence="7">
    <location>
        <begin position="73"/>
        <end position="90"/>
    </location>
</feature>
<evidence type="ECO:0000256" key="1">
    <source>
        <dbReference type="ARBA" id="ARBA00004651"/>
    </source>
</evidence>
<accession>A0A7X2LYK2</accession>
<sequence length="231" mass="25283">MSWSMHEDAVIKLCLSLVVGIVIGLEREMKKKPLGLKTTIIIAVSSCLLTVVSIEASYIYAKEYSRPMDPLRLAAQIVSGVGFLGAGAILRRSNDVISGLTTAAVIWGAAGVGIAIGAGFYIEAITAMILMISTMEVIAPLLKKFGPSSLRQIEMKVRLRIPEQVDVGEIFHTVREHQIDIRSVKIKDVVKESTCQVDIFVNVAQDRFPSEVYKDLRSIPGIQSVEIELLD</sequence>
<feature type="transmembrane region" description="Helical" evidence="7">
    <location>
        <begin position="97"/>
        <end position="118"/>
    </location>
</feature>
<organism evidence="9 10">
    <name type="scientific">Metabacillus lacus</name>
    <dbReference type="NCBI Taxonomy" id="1983721"/>
    <lineage>
        <taxon>Bacteria</taxon>
        <taxon>Bacillati</taxon>
        <taxon>Bacillota</taxon>
        <taxon>Bacilli</taxon>
        <taxon>Bacillales</taxon>
        <taxon>Bacillaceae</taxon>
        <taxon>Metabacillus</taxon>
    </lineage>
</organism>
<comment type="subcellular location">
    <subcellularLocation>
        <location evidence="1">Cell membrane</location>
        <topology evidence="1">Multi-pass membrane protein</topology>
    </subcellularLocation>
</comment>
<dbReference type="Proteomes" id="UP000448867">
    <property type="component" value="Unassembled WGS sequence"/>
</dbReference>
<keyword evidence="3" id="KW-1003">Cell membrane</keyword>
<dbReference type="OrthoDB" id="9811198at2"/>
<dbReference type="PRINTS" id="PR01837">
    <property type="entry name" value="MGTCSAPBPROT"/>
</dbReference>
<feature type="transmembrane region" description="Helical" evidence="7">
    <location>
        <begin position="38"/>
        <end position="61"/>
    </location>
</feature>
<keyword evidence="4 7" id="KW-0812">Transmembrane</keyword>
<dbReference type="AlphaFoldDB" id="A0A7X2LYK2"/>
<keyword evidence="10" id="KW-1185">Reference proteome</keyword>
<proteinExistence type="inferred from homology"/>
<keyword evidence="6 7" id="KW-0472">Membrane</keyword>
<dbReference type="InterPro" id="IPR003416">
    <property type="entry name" value="MgtC/SapB/SrpB/YhiD_fam"/>
</dbReference>
<evidence type="ECO:0000256" key="3">
    <source>
        <dbReference type="ARBA" id="ARBA00022475"/>
    </source>
</evidence>
<evidence type="ECO:0000313" key="9">
    <source>
        <dbReference type="EMBL" id="MRX71933.1"/>
    </source>
</evidence>
<keyword evidence="5 7" id="KW-1133">Transmembrane helix</keyword>
<evidence type="ECO:0000259" key="8">
    <source>
        <dbReference type="Pfam" id="PF02308"/>
    </source>
</evidence>
<evidence type="ECO:0000256" key="6">
    <source>
        <dbReference type="ARBA" id="ARBA00023136"/>
    </source>
</evidence>
<evidence type="ECO:0000256" key="5">
    <source>
        <dbReference type="ARBA" id="ARBA00022989"/>
    </source>
</evidence>
<evidence type="ECO:0000256" key="4">
    <source>
        <dbReference type="ARBA" id="ARBA00022692"/>
    </source>
</evidence>
<dbReference type="InterPro" id="IPR049177">
    <property type="entry name" value="MgtC_SapB_SrpB_YhiD_N"/>
</dbReference>
<dbReference type="EMBL" id="WKKI01000009">
    <property type="protein sequence ID" value="MRX71933.1"/>
    <property type="molecule type" value="Genomic_DNA"/>
</dbReference>
<reference evidence="9 10" key="1">
    <citation type="submission" date="2019-11" db="EMBL/GenBank/DDBJ databases">
        <title>Bacillus lacus genome.</title>
        <authorList>
            <person name="Allen C.J."/>
            <person name="Newman J.D."/>
        </authorList>
    </citation>
    <scope>NUCLEOTIDE SEQUENCE [LARGE SCALE GENOMIC DNA]</scope>
    <source>
        <strain evidence="9 10">KCTC 33946</strain>
    </source>
</reference>
<dbReference type="PANTHER" id="PTHR33778">
    <property type="entry name" value="PROTEIN MGTC"/>
    <property type="match status" value="1"/>
</dbReference>
<name>A0A7X2LYK2_9BACI</name>
<gene>
    <name evidence="9" type="ORF">GJU40_07070</name>
</gene>
<evidence type="ECO:0000256" key="7">
    <source>
        <dbReference type="SAM" id="Phobius"/>
    </source>
</evidence>
<comment type="similarity">
    <text evidence="2">Belongs to the MgtC/SapB family.</text>
</comment>
<comment type="caution">
    <text evidence="9">The sequence shown here is derived from an EMBL/GenBank/DDBJ whole genome shotgun (WGS) entry which is preliminary data.</text>
</comment>
<dbReference type="Pfam" id="PF02308">
    <property type="entry name" value="MgtC"/>
    <property type="match status" value="1"/>
</dbReference>
<dbReference type="RefSeq" id="WP_154307075.1">
    <property type="nucleotide sequence ID" value="NZ_WKKI01000009.1"/>
</dbReference>
<feature type="domain" description="MgtC/SapB/SrpB/YhiD N-terminal" evidence="8">
    <location>
        <begin position="13"/>
        <end position="141"/>
    </location>
</feature>
<dbReference type="GO" id="GO:0005886">
    <property type="term" value="C:plasma membrane"/>
    <property type="evidence" value="ECO:0007669"/>
    <property type="project" value="UniProtKB-SubCell"/>
</dbReference>